<feature type="domain" description="Monopolin complex subunit Csm1/Pcs1 C-terminal" evidence="2">
    <location>
        <begin position="205"/>
        <end position="286"/>
    </location>
</feature>
<protein>
    <recommendedName>
        <fullName evidence="2">Monopolin complex subunit Csm1/Pcs1 C-terminal domain-containing protein</fullName>
    </recommendedName>
</protein>
<feature type="compositionally biased region" description="Polar residues" evidence="1">
    <location>
        <begin position="18"/>
        <end position="30"/>
    </location>
</feature>
<dbReference type="Gene3D" id="3.90.1150.80">
    <property type="match status" value="1"/>
</dbReference>
<feature type="compositionally biased region" description="Basic and acidic residues" evidence="1">
    <location>
        <begin position="42"/>
        <end position="58"/>
    </location>
</feature>
<accession>A0A6A6YBQ7</accession>
<dbReference type="PANTHER" id="PTHR28006">
    <property type="entry name" value="MONOPOLIN COMPLEX SUBUNIT CSM1"/>
    <property type="match status" value="1"/>
</dbReference>
<dbReference type="FunFam" id="3.90.1150.80:FF:000001">
    <property type="entry name" value="Chromosome segregation protein (Pcs1)"/>
    <property type="match status" value="1"/>
</dbReference>
<dbReference type="GO" id="GO:0072686">
    <property type="term" value="C:mitotic spindle"/>
    <property type="evidence" value="ECO:0007669"/>
    <property type="project" value="TreeGrafter"/>
</dbReference>
<dbReference type="GO" id="GO:0051315">
    <property type="term" value="P:attachment of mitotic spindle microtubules to kinetochore"/>
    <property type="evidence" value="ECO:0007669"/>
    <property type="project" value="TreeGrafter"/>
</dbReference>
<keyword evidence="4" id="KW-1185">Reference proteome</keyword>
<reference evidence="5" key="2">
    <citation type="submission" date="2020-04" db="EMBL/GenBank/DDBJ databases">
        <authorList>
            <consortium name="NCBI Genome Project"/>
        </authorList>
    </citation>
    <scope>NUCLEOTIDE SEQUENCE</scope>
    <source>
        <strain evidence="5">CBS 304.34</strain>
    </source>
</reference>
<dbReference type="OrthoDB" id="2431049at2759"/>
<dbReference type="GO" id="GO:0033551">
    <property type="term" value="C:monopolin complex"/>
    <property type="evidence" value="ECO:0007669"/>
    <property type="project" value="InterPro"/>
</dbReference>
<dbReference type="Pfam" id="PF12539">
    <property type="entry name" value="Csm1"/>
    <property type="match status" value="1"/>
</dbReference>
<reference evidence="5" key="3">
    <citation type="submission" date="2025-04" db="UniProtKB">
        <authorList>
            <consortium name="RefSeq"/>
        </authorList>
    </citation>
    <scope>IDENTIFICATION</scope>
    <source>
        <strain evidence="5">CBS 304.34</strain>
    </source>
</reference>
<reference evidence="3 5" key="1">
    <citation type="journal article" date="2020" name="Stud. Mycol.">
        <title>101 Dothideomycetes genomes: a test case for predicting lifestyles and emergence of pathogens.</title>
        <authorList>
            <person name="Haridas S."/>
            <person name="Albert R."/>
            <person name="Binder M."/>
            <person name="Bloem J."/>
            <person name="Labutti K."/>
            <person name="Salamov A."/>
            <person name="Andreopoulos B."/>
            <person name="Baker S."/>
            <person name="Barry K."/>
            <person name="Bills G."/>
            <person name="Bluhm B."/>
            <person name="Cannon C."/>
            <person name="Castanera R."/>
            <person name="Culley D."/>
            <person name="Daum C."/>
            <person name="Ezra D."/>
            <person name="Gonzalez J."/>
            <person name="Henrissat B."/>
            <person name="Kuo A."/>
            <person name="Liang C."/>
            <person name="Lipzen A."/>
            <person name="Lutzoni F."/>
            <person name="Magnuson J."/>
            <person name="Mondo S."/>
            <person name="Nolan M."/>
            <person name="Ohm R."/>
            <person name="Pangilinan J."/>
            <person name="Park H.-J."/>
            <person name="Ramirez L."/>
            <person name="Alfaro M."/>
            <person name="Sun H."/>
            <person name="Tritt A."/>
            <person name="Yoshinaga Y."/>
            <person name="Zwiers L.-H."/>
            <person name="Turgeon B."/>
            <person name="Goodwin S."/>
            <person name="Spatafora J."/>
            <person name="Crous P."/>
            <person name="Grigoriev I."/>
        </authorList>
    </citation>
    <scope>NUCLEOTIDE SEQUENCE</scope>
    <source>
        <strain evidence="3 5">CBS 304.34</strain>
    </source>
</reference>
<name>A0A6A6YBQ7_9PEZI</name>
<gene>
    <name evidence="3 5" type="ORF">BDZ99DRAFT_395909</name>
</gene>
<sequence length="316" mass="35470">MPPPRKPVSKQTAPPKATSKQRQNSVQRQASVPRRRAGSASDTERGGNDPALRRKLGDLRNQFENINLKYQNLKEIGMTDKETVFEQLKRTTDQREKDQDSVIRSLKQQVASLQTRASETSSLRKEVAELTAANSRLTSENKTLSASLATAQNENKTITAKLAQARSSAPPEGKAGQGSAMKQQQRSVVLPGSAEAQKEFQIRKLKEDLYSDLTGLIIRGVKKGEDNEDIYDCIQTGRNGTLHFHFTIPAHDGETAYDNVYLEYLPILDEKRDQDLFDILPDYATDPEGIAIPRNQVAKFYYKIVDFMTKKTIIED</sequence>
<feature type="region of interest" description="Disordered" evidence="1">
    <location>
        <begin position="1"/>
        <end position="60"/>
    </location>
</feature>
<organism evidence="3">
    <name type="scientific">Mytilinidion resinicola</name>
    <dbReference type="NCBI Taxonomy" id="574789"/>
    <lineage>
        <taxon>Eukaryota</taxon>
        <taxon>Fungi</taxon>
        <taxon>Dikarya</taxon>
        <taxon>Ascomycota</taxon>
        <taxon>Pezizomycotina</taxon>
        <taxon>Dothideomycetes</taxon>
        <taxon>Pleosporomycetidae</taxon>
        <taxon>Mytilinidiales</taxon>
        <taxon>Mytilinidiaceae</taxon>
        <taxon>Mytilinidion</taxon>
    </lineage>
</organism>
<dbReference type="InterPro" id="IPR040349">
    <property type="entry name" value="Csm1/Pcs1"/>
</dbReference>
<proteinExistence type="predicted"/>
<feature type="region of interest" description="Disordered" evidence="1">
    <location>
        <begin position="165"/>
        <end position="186"/>
    </location>
</feature>
<dbReference type="InterPro" id="IPR038608">
    <property type="entry name" value="Csm1/Pcs1_C_sf"/>
</dbReference>
<dbReference type="GO" id="GO:0034506">
    <property type="term" value="C:chromosome, centromeric core domain"/>
    <property type="evidence" value="ECO:0007669"/>
    <property type="project" value="TreeGrafter"/>
</dbReference>
<evidence type="ECO:0000259" key="2">
    <source>
        <dbReference type="Pfam" id="PF12539"/>
    </source>
</evidence>
<evidence type="ECO:0000313" key="4">
    <source>
        <dbReference type="Proteomes" id="UP000504636"/>
    </source>
</evidence>
<dbReference type="Proteomes" id="UP000504636">
    <property type="component" value="Unplaced"/>
</dbReference>
<evidence type="ECO:0000313" key="3">
    <source>
        <dbReference type="EMBL" id="KAF2805535.1"/>
    </source>
</evidence>
<dbReference type="PANTHER" id="PTHR28006:SF1">
    <property type="entry name" value="MONOPOLIN COMPLEX SUBUNIT CSM1"/>
    <property type="match status" value="1"/>
</dbReference>
<dbReference type="RefSeq" id="XP_033572499.1">
    <property type="nucleotide sequence ID" value="XM_033715970.1"/>
</dbReference>
<dbReference type="GO" id="GO:1990644">
    <property type="term" value="F:microtubule site clamp"/>
    <property type="evidence" value="ECO:0007669"/>
    <property type="project" value="TreeGrafter"/>
</dbReference>
<dbReference type="AlphaFoldDB" id="A0A6A6YBQ7"/>
<dbReference type="CDD" id="cd23787">
    <property type="entry name" value="RWD_CSM1"/>
    <property type="match status" value="1"/>
</dbReference>
<dbReference type="GO" id="GO:0005730">
    <property type="term" value="C:nucleolus"/>
    <property type="evidence" value="ECO:0007669"/>
    <property type="project" value="TreeGrafter"/>
</dbReference>
<evidence type="ECO:0000256" key="1">
    <source>
        <dbReference type="SAM" id="MobiDB-lite"/>
    </source>
</evidence>
<dbReference type="InterPro" id="IPR020981">
    <property type="entry name" value="Csm1/Pcs1_C"/>
</dbReference>
<evidence type="ECO:0000313" key="5">
    <source>
        <dbReference type="RefSeq" id="XP_033572499.1"/>
    </source>
</evidence>
<dbReference type="GO" id="GO:0045144">
    <property type="term" value="P:meiotic sister chromatid segregation"/>
    <property type="evidence" value="ECO:0007669"/>
    <property type="project" value="TreeGrafter"/>
</dbReference>
<dbReference type="EMBL" id="MU003709">
    <property type="protein sequence ID" value="KAF2805535.1"/>
    <property type="molecule type" value="Genomic_DNA"/>
</dbReference>
<dbReference type="GeneID" id="54456863"/>